<sequence length="250" mass="26521">MTPNANSDGFDDYDEQDDHNDQSDQNEPDDHDDQSDRNEQNNQDDRNDQSGGLVPWLLDSTVNGFGFLPSAEYIAEDHLRACKGNPEAAIESVIGWHTAYASGTGFLSGLGGLATLPVTLPAGLAASYALAANTIAAVAHLRGYDLRCDQVRTSILLCLIGEGAEAALKAVGVTVTNKLTQQVISQVPGKVLIEINKRVGFRLLTKAGEKGVVNLMKLVPIAGGLVSAGFDGFFINTSGQAAKKFFPTIS</sequence>
<accession>A0ABW7C9D3</accession>
<reference evidence="3" key="1">
    <citation type="journal article" date="2024" name="Algal Res.">
        <title>Biochemical, toxicological and genomic investigation of a high-biomass producing Limnothrix strain isolated from Italian shallow drinking water reservoir.</title>
        <authorList>
            <person name="Simonazzi M."/>
            <person name="Shishido T.K."/>
            <person name="Delbaje E."/>
            <person name="Wahlsten M."/>
            <person name="Fewer D.P."/>
            <person name="Sivonen K."/>
            <person name="Pezzolesi L."/>
            <person name="Pistocchi R."/>
        </authorList>
    </citation>
    <scope>NUCLEOTIDE SEQUENCE [LARGE SCALE GENOMIC DNA]</scope>
    <source>
        <strain evidence="3">LRLZ20PSL1</strain>
    </source>
</reference>
<protein>
    <submittedName>
        <fullName evidence="2">EcsC family protein</fullName>
    </submittedName>
</protein>
<organism evidence="2 3">
    <name type="scientific">Limnothrix redekei LRLZ20PSL1</name>
    <dbReference type="NCBI Taxonomy" id="3112953"/>
    <lineage>
        <taxon>Bacteria</taxon>
        <taxon>Bacillati</taxon>
        <taxon>Cyanobacteriota</taxon>
        <taxon>Cyanophyceae</taxon>
        <taxon>Pseudanabaenales</taxon>
        <taxon>Pseudanabaenaceae</taxon>
        <taxon>Limnothrix</taxon>
    </lineage>
</organism>
<dbReference type="RefSeq" id="WP_393010517.1">
    <property type="nucleotide sequence ID" value="NZ_JAZAQF010000013.1"/>
</dbReference>
<keyword evidence="3" id="KW-1185">Reference proteome</keyword>
<dbReference type="InterPro" id="IPR024787">
    <property type="entry name" value="EcsC"/>
</dbReference>
<dbReference type="Pfam" id="PF12787">
    <property type="entry name" value="EcsC"/>
    <property type="match status" value="1"/>
</dbReference>
<evidence type="ECO:0000313" key="2">
    <source>
        <dbReference type="EMBL" id="MFG3816541.1"/>
    </source>
</evidence>
<comment type="caution">
    <text evidence="2">The sequence shown here is derived from an EMBL/GenBank/DDBJ whole genome shotgun (WGS) entry which is preliminary data.</text>
</comment>
<feature type="compositionally biased region" description="Acidic residues" evidence="1">
    <location>
        <begin position="9"/>
        <end position="33"/>
    </location>
</feature>
<evidence type="ECO:0000313" key="3">
    <source>
        <dbReference type="Proteomes" id="UP001604335"/>
    </source>
</evidence>
<dbReference type="EMBL" id="JAZAQF010000013">
    <property type="protein sequence ID" value="MFG3816541.1"/>
    <property type="molecule type" value="Genomic_DNA"/>
</dbReference>
<dbReference type="Proteomes" id="UP001604335">
    <property type="component" value="Unassembled WGS sequence"/>
</dbReference>
<evidence type="ECO:0000256" key="1">
    <source>
        <dbReference type="SAM" id="MobiDB-lite"/>
    </source>
</evidence>
<feature type="region of interest" description="Disordered" evidence="1">
    <location>
        <begin position="1"/>
        <end position="53"/>
    </location>
</feature>
<name>A0ABW7C9D3_9CYAN</name>
<gene>
    <name evidence="2" type="ORF">VPK24_02740</name>
</gene>
<proteinExistence type="predicted"/>
<feature type="compositionally biased region" description="Basic and acidic residues" evidence="1">
    <location>
        <begin position="34"/>
        <end position="48"/>
    </location>
</feature>